<feature type="domain" description="Nudix hydrolase" evidence="7">
    <location>
        <begin position="125"/>
        <end position="299"/>
    </location>
</feature>
<keyword evidence="5" id="KW-0460">Magnesium</keyword>
<proteinExistence type="predicted"/>
<evidence type="ECO:0000256" key="5">
    <source>
        <dbReference type="ARBA" id="ARBA00022842"/>
    </source>
</evidence>
<sequence>MTSASRLRVTSVRYADPADRAHLSSAIAALSDGLPIASVLVVGTPKAGFAVVVDDAGSLRLAGVRVSAEVAGLGVEEMLIRAALGLMLDAGQKHVAVTATADADPVIRTVVAGMPVPDPLADSPVAIPAVSVIPVREVAGRLEVFVQYRVSTMDFAAGAVVFPGGRIDPGDRQAGAALALPATLVAEHGALFGRTAYGHLGSAEEAARTLLATGIREVAEETGAVIDPARLVPWDDWITPIGMPKRFDVRFFLYPVTEAEAAAFGHTTTESHRSGWAGVSTLVDRTEARELVLLPPTRTILDELSALGSVAGALSLTPVLRPVRHDIAARRPRR</sequence>
<evidence type="ECO:0000256" key="3">
    <source>
        <dbReference type="ARBA" id="ARBA00022723"/>
    </source>
</evidence>
<dbReference type="InterPro" id="IPR000086">
    <property type="entry name" value="NUDIX_hydrolase_dom"/>
</dbReference>
<name>A0ABN2KM78_9MICO</name>
<keyword evidence="4" id="KW-0378">Hydrolase</keyword>
<accession>A0ABN2KM78</accession>
<protein>
    <recommendedName>
        <fullName evidence="7">Nudix hydrolase domain-containing protein</fullName>
    </recommendedName>
</protein>
<keyword evidence="6" id="KW-0464">Manganese</keyword>
<dbReference type="InterPro" id="IPR039121">
    <property type="entry name" value="NUDT19"/>
</dbReference>
<evidence type="ECO:0000256" key="2">
    <source>
        <dbReference type="ARBA" id="ARBA00001946"/>
    </source>
</evidence>
<keyword evidence="9" id="KW-1185">Reference proteome</keyword>
<evidence type="ECO:0000313" key="9">
    <source>
        <dbReference type="Proteomes" id="UP001501475"/>
    </source>
</evidence>
<dbReference type="PROSITE" id="PS51462">
    <property type="entry name" value="NUDIX"/>
    <property type="match status" value="1"/>
</dbReference>
<dbReference type="SUPFAM" id="SSF55811">
    <property type="entry name" value="Nudix"/>
    <property type="match status" value="1"/>
</dbReference>
<evidence type="ECO:0000256" key="4">
    <source>
        <dbReference type="ARBA" id="ARBA00022801"/>
    </source>
</evidence>
<dbReference type="RefSeq" id="WP_344065214.1">
    <property type="nucleotide sequence ID" value="NZ_BAAAPN010000045.1"/>
</dbReference>
<dbReference type="EMBL" id="BAAAPN010000045">
    <property type="protein sequence ID" value="GAA1759445.1"/>
    <property type="molecule type" value="Genomic_DNA"/>
</dbReference>
<evidence type="ECO:0000313" key="8">
    <source>
        <dbReference type="EMBL" id="GAA1759445.1"/>
    </source>
</evidence>
<evidence type="ECO:0000256" key="6">
    <source>
        <dbReference type="ARBA" id="ARBA00023211"/>
    </source>
</evidence>
<dbReference type="InterPro" id="IPR015797">
    <property type="entry name" value="NUDIX_hydrolase-like_dom_sf"/>
</dbReference>
<reference evidence="8 9" key="1">
    <citation type="journal article" date="2019" name="Int. J. Syst. Evol. Microbiol.">
        <title>The Global Catalogue of Microorganisms (GCM) 10K type strain sequencing project: providing services to taxonomists for standard genome sequencing and annotation.</title>
        <authorList>
            <consortium name="The Broad Institute Genomics Platform"/>
            <consortium name="The Broad Institute Genome Sequencing Center for Infectious Disease"/>
            <person name="Wu L."/>
            <person name="Ma J."/>
        </authorList>
    </citation>
    <scope>NUCLEOTIDE SEQUENCE [LARGE SCALE GENOMIC DNA]</scope>
    <source>
        <strain evidence="8 9">JCM 15591</strain>
    </source>
</reference>
<evidence type="ECO:0000256" key="1">
    <source>
        <dbReference type="ARBA" id="ARBA00001936"/>
    </source>
</evidence>
<gene>
    <name evidence="8" type="ORF">GCM10009810_18640</name>
</gene>
<dbReference type="Proteomes" id="UP001501475">
    <property type="component" value="Unassembled WGS sequence"/>
</dbReference>
<dbReference type="PANTHER" id="PTHR12318:SF0">
    <property type="entry name" value="ACYL-COENZYME A DIPHOSPHATASE NUDT19"/>
    <property type="match status" value="1"/>
</dbReference>
<comment type="cofactor">
    <cofactor evidence="1">
        <name>Mn(2+)</name>
        <dbReference type="ChEBI" id="CHEBI:29035"/>
    </cofactor>
</comment>
<dbReference type="PANTHER" id="PTHR12318">
    <property type="entry name" value="TESTOSTERONE-REGULATED PROTEIN RP2"/>
    <property type="match status" value="1"/>
</dbReference>
<dbReference type="Gene3D" id="3.90.79.10">
    <property type="entry name" value="Nucleoside Triphosphate Pyrophosphohydrolase"/>
    <property type="match status" value="2"/>
</dbReference>
<comment type="caution">
    <text evidence="8">The sequence shown here is derived from an EMBL/GenBank/DDBJ whole genome shotgun (WGS) entry which is preliminary data.</text>
</comment>
<keyword evidence="3" id="KW-0479">Metal-binding</keyword>
<evidence type="ECO:0000259" key="7">
    <source>
        <dbReference type="PROSITE" id="PS51462"/>
    </source>
</evidence>
<organism evidence="8 9">
    <name type="scientific">Nostocoides vanveenii</name>
    <dbReference type="NCBI Taxonomy" id="330835"/>
    <lineage>
        <taxon>Bacteria</taxon>
        <taxon>Bacillati</taxon>
        <taxon>Actinomycetota</taxon>
        <taxon>Actinomycetes</taxon>
        <taxon>Micrococcales</taxon>
        <taxon>Intrasporangiaceae</taxon>
        <taxon>Nostocoides</taxon>
    </lineage>
</organism>
<comment type="cofactor">
    <cofactor evidence="2">
        <name>Mg(2+)</name>
        <dbReference type="ChEBI" id="CHEBI:18420"/>
    </cofactor>
</comment>
<dbReference type="CDD" id="cd18870">
    <property type="entry name" value="NUDIX_AcylCoAdiphos_Nudt19"/>
    <property type="match status" value="1"/>
</dbReference>